<name>A0A7S3QDE4_9STRA</name>
<keyword evidence="3" id="KW-0175">Coiled coil</keyword>
<dbReference type="GO" id="GO:0000775">
    <property type="term" value="C:chromosome, centromeric region"/>
    <property type="evidence" value="ECO:0007669"/>
    <property type="project" value="InterPro"/>
</dbReference>
<proteinExistence type="inferred from homology"/>
<dbReference type="GO" id="GO:0045132">
    <property type="term" value="P:meiotic chromosome segregation"/>
    <property type="evidence" value="ECO:0007669"/>
    <property type="project" value="InterPro"/>
</dbReference>
<feature type="domain" description="Shugoshin C-terminal" evidence="5">
    <location>
        <begin position="539"/>
        <end position="560"/>
    </location>
</feature>
<feature type="compositionally biased region" description="Basic and acidic residues" evidence="4">
    <location>
        <begin position="389"/>
        <end position="399"/>
    </location>
</feature>
<feature type="compositionally biased region" description="Low complexity" evidence="4">
    <location>
        <begin position="435"/>
        <end position="452"/>
    </location>
</feature>
<protein>
    <recommendedName>
        <fullName evidence="5">Shugoshin C-terminal domain-containing protein</fullName>
    </recommendedName>
</protein>
<dbReference type="AlphaFoldDB" id="A0A7S3QDE4"/>
<evidence type="ECO:0000256" key="3">
    <source>
        <dbReference type="SAM" id="Coils"/>
    </source>
</evidence>
<reference evidence="6" key="1">
    <citation type="submission" date="2021-01" db="EMBL/GenBank/DDBJ databases">
        <authorList>
            <person name="Corre E."/>
            <person name="Pelletier E."/>
            <person name="Niang G."/>
            <person name="Scheremetjew M."/>
            <person name="Finn R."/>
            <person name="Kale V."/>
            <person name="Holt S."/>
            <person name="Cochrane G."/>
            <person name="Meng A."/>
            <person name="Brown T."/>
            <person name="Cohen L."/>
        </authorList>
    </citation>
    <scope>NUCLEOTIDE SEQUENCE</scope>
    <source>
        <strain evidence="6">MM31A-1</strain>
    </source>
</reference>
<feature type="region of interest" description="Disordered" evidence="4">
    <location>
        <begin position="427"/>
        <end position="512"/>
    </location>
</feature>
<evidence type="ECO:0000313" key="6">
    <source>
        <dbReference type="EMBL" id="CAE0473408.1"/>
    </source>
</evidence>
<gene>
    <name evidence="6" type="ORF">CDEB00056_LOCUS18261</name>
</gene>
<sequence>MVRKGPRSRRKGAAPIRPNQTAPERSEVSPGPMNNHIEREGKQEVVVTETEAHLTAKNYRLAKELSELRQKLKDETKTVTNLTMQNMNLASRCRQALNHVEALRKELSKYQQQEISSNVRIHSQQQPQPQQQSNYSVDVEGTTRKDEERVFGRTLASPNFAPQDNLENQALSMGGGKISMSMSNESNNENRLMPMVEESEEILQNSVNSTSRVDADRPYNLAEEDENHELVDKAAMQGVLSTPSPVTPETDEETVSPPDYTGGDFDNEISEDVVGFGELQSGDYFHQSYESSLPATPEKENGDVDVGVDVDALNEDFDSFGISNKETEGQSDNHSTVGIDAFDASFQTTFPSSFADNVSPSHFGTSEFSDSFFMETTPTPGSGKKKKQPTKDDERHIDPTIDTFSDEIDAPMDEAMELFPSSAMSAFETFDTPPSKSTNSASNRSVSLSSARARFERRNRKHADSPADAPMDEAEVDSAEHSPTLVLKRLQQRKSKGGLPSPNPNAKSSISITEEIRKLDAIATGATGASLTSSREKQPRRSASTPTSYAEPSLKSKLRRGDVYFPKDNSVSPHKLPKPVAEEGTGMVDWQLTQSSATS</sequence>
<dbReference type="Pfam" id="PF07557">
    <property type="entry name" value="Shugoshin_C"/>
    <property type="match status" value="1"/>
</dbReference>
<feature type="region of interest" description="Disordered" evidence="4">
    <location>
        <begin position="114"/>
        <end position="144"/>
    </location>
</feature>
<feature type="coiled-coil region" evidence="3">
    <location>
        <begin position="58"/>
        <end position="113"/>
    </location>
</feature>
<feature type="region of interest" description="Disordered" evidence="4">
    <location>
        <begin position="1"/>
        <end position="43"/>
    </location>
</feature>
<feature type="compositionally biased region" description="Basic residues" evidence="4">
    <location>
        <begin position="1"/>
        <end position="12"/>
    </location>
</feature>
<evidence type="ECO:0000259" key="5">
    <source>
        <dbReference type="Pfam" id="PF07557"/>
    </source>
</evidence>
<evidence type="ECO:0000256" key="4">
    <source>
        <dbReference type="SAM" id="MobiDB-lite"/>
    </source>
</evidence>
<feature type="region of interest" description="Disordered" evidence="4">
    <location>
        <begin position="367"/>
        <end position="402"/>
    </location>
</feature>
<dbReference type="InterPro" id="IPR011515">
    <property type="entry name" value="Shugoshin_C"/>
</dbReference>
<dbReference type="EMBL" id="HBIO01023763">
    <property type="protein sequence ID" value="CAE0473408.1"/>
    <property type="molecule type" value="Transcribed_RNA"/>
</dbReference>
<organism evidence="6">
    <name type="scientific">Chaetoceros debilis</name>
    <dbReference type="NCBI Taxonomy" id="122233"/>
    <lineage>
        <taxon>Eukaryota</taxon>
        <taxon>Sar</taxon>
        <taxon>Stramenopiles</taxon>
        <taxon>Ochrophyta</taxon>
        <taxon>Bacillariophyta</taxon>
        <taxon>Coscinodiscophyceae</taxon>
        <taxon>Chaetocerotophycidae</taxon>
        <taxon>Chaetocerotales</taxon>
        <taxon>Chaetocerotaceae</taxon>
        <taxon>Chaetoceros</taxon>
    </lineage>
</organism>
<accession>A0A7S3QDE4</accession>
<feature type="compositionally biased region" description="Polar residues" evidence="4">
    <location>
        <begin position="541"/>
        <end position="550"/>
    </location>
</feature>
<evidence type="ECO:0000256" key="1">
    <source>
        <dbReference type="ARBA" id="ARBA00010845"/>
    </source>
</evidence>
<feature type="region of interest" description="Disordered" evidence="4">
    <location>
        <begin position="525"/>
        <end position="599"/>
    </location>
</feature>
<feature type="compositionally biased region" description="Polar residues" evidence="4">
    <location>
        <begin position="114"/>
        <end position="123"/>
    </location>
</feature>
<comment type="similarity">
    <text evidence="1">Belongs to the shugoshin family.</text>
</comment>
<keyword evidence="2" id="KW-0159">Chromosome partition</keyword>
<evidence type="ECO:0000256" key="2">
    <source>
        <dbReference type="ARBA" id="ARBA00022829"/>
    </source>
</evidence>
<dbReference type="GO" id="GO:0005634">
    <property type="term" value="C:nucleus"/>
    <property type="evidence" value="ECO:0007669"/>
    <property type="project" value="InterPro"/>
</dbReference>